<organism evidence="10 11">
    <name type="scientific">Gryllus longicercus</name>
    <dbReference type="NCBI Taxonomy" id="2509291"/>
    <lineage>
        <taxon>Eukaryota</taxon>
        <taxon>Metazoa</taxon>
        <taxon>Ecdysozoa</taxon>
        <taxon>Arthropoda</taxon>
        <taxon>Hexapoda</taxon>
        <taxon>Insecta</taxon>
        <taxon>Pterygota</taxon>
        <taxon>Neoptera</taxon>
        <taxon>Polyneoptera</taxon>
        <taxon>Orthoptera</taxon>
        <taxon>Ensifera</taxon>
        <taxon>Gryllidea</taxon>
        <taxon>Grylloidea</taxon>
        <taxon>Gryllidae</taxon>
        <taxon>Gryllinae</taxon>
        <taxon>Gryllus</taxon>
    </lineage>
</organism>
<sequence>MGDVLCCLIIGSDGSGSSTSATRYSEILGTARKAFLQGKPKSVEFRKKQLRQLHKLYEENEDALVAALATDLRKSRHEALVAEICYAKNDVANTLMHLKEWVAPEKPPKGIMFLLDDVSIYKEPYGVALVMGAWNYPITVALIPFAGAIAAGNCVVLKPSEVSAATAKVLADLIPKYLDKECYHVVLGGVPETTELLKERFDYIFYTGSTAVGKIVRAAANEYLTPVTLELGGKSPVFIDDTVDMEIATRRILWGKCMNAGQTCVAPDYILCTKEVQDKFVENAKKVLRKWYGDNWKNSPDLCRIVNDRHFQRVIKLIKSGKVAVGGDSDASEKYISPTILIDVKGTDPVMAEEIFGPILPIINIRSASEAASFITSREKPLAFYIFTENSATRKYLLENVSSGGVCCNDTILHLSVETLPFGGVGYSGMGAYNGKYTFDTFTHTKGCLARSMNPLGEKLAAGRYPPYNEKKTKSLVSFMKKRKGLSFHYFPHILMFTLGVLSSFAFRSLAKKQPGKILNLVLNFPLKKYF</sequence>
<feature type="active site" evidence="5">
    <location>
        <position position="264"/>
    </location>
</feature>
<evidence type="ECO:0000259" key="9">
    <source>
        <dbReference type="Pfam" id="PF00171"/>
    </source>
</evidence>
<dbReference type="FunFam" id="3.40.309.10:FF:000003">
    <property type="entry name" value="Aldehyde dehydrogenase"/>
    <property type="match status" value="1"/>
</dbReference>
<dbReference type="Gene3D" id="3.40.309.10">
    <property type="entry name" value="Aldehyde Dehydrogenase, Chain A, domain 2"/>
    <property type="match status" value="1"/>
</dbReference>
<dbReference type="InterPro" id="IPR016163">
    <property type="entry name" value="Ald_DH_C"/>
</dbReference>
<dbReference type="InterPro" id="IPR029510">
    <property type="entry name" value="Ald_DH_CS_GLU"/>
</dbReference>
<dbReference type="AlphaFoldDB" id="A0AAN9VRB2"/>
<evidence type="ECO:0000256" key="3">
    <source>
        <dbReference type="ARBA" id="ARBA00023027"/>
    </source>
</evidence>
<evidence type="ECO:0000256" key="1">
    <source>
        <dbReference type="ARBA" id="ARBA00009986"/>
    </source>
</evidence>
<dbReference type="PANTHER" id="PTHR43570">
    <property type="entry name" value="ALDEHYDE DEHYDROGENASE"/>
    <property type="match status" value="1"/>
</dbReference>
<proteinExistence type="inferred from homology"/>
<evidence type="ECO:0000313" key="10">
    <source>
        <dbReference type="EMBL" id="KAK7861813.1"/>
    </source>
</evidence>
<dbReference type="FunFam" id="3.40.605.10:FF:000004">
    <property type="entry name" value="Aldehyde dehydrogenase"/>
    <property type="match status" value="1"/>
</dbReference>
<dbReference type="PIRSF" id="PIRSF036492">
    <property type="entry name" value="ALDH"/>
    <property type="match status" value="1"/>
</dbReference>
<name>A0AAN9VRB2_9ORTH</name>
<keyword evidence="3" id="KW-0520">NAD</keyword>
<feature type="transmembrane region" description="Helical" evidence="8">
    <location>
        <begin position="490"/>
        <end position="511"/>
    </location>
</feature>
<comment type="similarity">
    <text evidence="1 4 7">Belongs to the aldehyde dehydrogenase family.</text>
</comment>
<dbReference type="SUPFAM" id="SSF53720">
    <property type="entry name" value="ALDH-like"/>
    <property type="match status" value="1"/>
</dbReference>
<protein>
    <recommendedName>
        <fullName evidence="4">Aldehyde dehydrogenase</fullName>
    </recommendedName>
</protein>
<dbReference type="Proteomes" id="UP001378592">
    <property type="component" value="Unassembled WGS sequence"/>
</dbReference>
<keyword evidence="8" id="KW-0812">Transmembrane</keyword>
<evidence type="ECO:0000256" key="8">
    <source>
        <dbReference type="SAM" id="Phobius"/>
    </source>
</evidence>
<feature type="domain" description="Aldehyde dehydrogenase" evidence="9">
    <location>
        <begin position="19"/>
        <end position="446"/>
    </location>
</feature>
<evidence type="ECO:0000256" key="7">
    <source>
        <dbReference type="RuleBase" id="RU003345"/>
    </source>
</evidence>
<dbReference type="InterPro" id="IPR016161">
    <property type="entry name" value="Ald_DH/histidinol_DH"/>
</dbReference>
<evidence type="ECO:0000256" key="6">
    <source>
        <dbReference type="PROSITE-ProRule" id="PRU10007"/>
    </source>
</evidence>
<dbReference type="GO" id="GO:0006081">
    <property type="term" value="P:aldehyde metabolic process"/>
    <property type="evidence" value="ECO:0007669"/>
    <property type="project" value="InterPro"/>
</dbReference>
<dbReference type="GO" id="GO:0004029">
    <property type="term" value="F:aldehyde dehydrogenase (NAD+) activity"/>
    <property type="evidence" value="ECO:0007669"/>
    <property type="project" value="TreeGrafter"/>
</dbReference>
<evidence type="ECO:0000256" key="5">
    <source>
        <dbReference type="PIRSR" id="PIRSR036492-1"/>
    </source>
</evidence>
<accession>A0AAN9VRB2</accession>
<dbReference type="GO" id="GO:0005737">
    <property type="term" value="C:cytoplasm"/>
    <property type="evidence" value="ECO:0007669"/>
    <property type="project" value="TreeGrafter"/>
</dbReference>
<keyword evidence="8" id="KW-0472">Membrane</keyword>
<dbReference type="PANTHER" id="PTHR43570:SF16">
    <property type="entry name" value="ALDEHYDE DEHYDROGENASE TYPE III, ISOFORM Q"/>
    <property type="match status" value="1"/>
</dbReference>
<dbReference type="Gene3D" id="3.40.605.10">
    <property type="entry name" value="Aldehyde Dehydrogenase, Chain A, domain 1"/>
    <property type="match status" value="1"/>
</dbReference>
<feature type="active site" evidence="5 6">
    <location>
        <position position="230"/>
    </location>
</feature>
<dbReference type="InterPro" id="IPR012394">
    <property type="entry name" value="Aldehyde_DH_NAD(P)"/>
</dbReference>
<dbReference type="EMBL" id="JAZDUA010000298">
    <property type="protein sequence ID" value="KAK7861813.1"/>
    <property type="molecule type" value="Genomic_DNA"/>
</dbReference>
<keyword evidence="2 4" id="KW-0560">Oxidoreductase</keyword>
<evidence type="ECO:0000256" key="2">
    <source>
        <dbReference type="ARBA" id="ARBA00023002"/>
    </source>
</evidence>
<evidence type="ECO:0000313" key="11">
    <source>
        <dbReference type="Proteomes" id="UP001378592"/>
    </source>
</evidence>
<dbReference type="InterPro" id="IPR016162">
    <property type="entry name" value="Ald_DH_N"/>
</dbReference>
<evidence type="ECO:0000256" key="4">
    <source>
        <dbReference type="PIRNR" id="PIRNR036492"/>
    </source>
</evidence>
<dbReference type="CDD" id="cd07132">
    <property type="entry name" value="ALDH_F3AB"/>
    <property type="match status" value="1"/>
</dbReference>
<gene>
    <name evidence="10" type="ORF">R5R35_000578</name>
</gene>
<dbReference type="PROSITE" id="PS00687">
    <property type="entry name" value="ALDEHYDE_DEHYDR_GLU"/>
    <property type="match status" value="1"/>
</dbReference>
<keyword evidence="8" id="KW-1133">Transmembrane helix</keyword>
<comment type="caution">
    <text evidence="10">The sequence shown here is derived from an EMBL/GenBank/DDBJ whole genome shotgun (WGS) entry which is preliminary data.</text>
</comment>
<dbReference type="Pfam" id="PF00171">
    <property type="entry name" value="Aldedh"/>
    <property type="match status" value="1"/>
</dbReference>
<reference evidence="10 11" key="1">
    <citation type="submission" date="2024-03" db="EMBL/GenBank/DDBJ databases">
        <title>The genome assembly and annotation of the cricket Gryllus longicercus Weissman &amp; Gray.</title>
        <authorList>
            <person name="Szrajer S."/>
            <person name="Gray D."/>
            <person name="Ylla G."/>
        </authorList>
    </citation>
    <scope>NUCLEOTIDE SEQUENCE [LARGE SCALE GENOMIC DNA]</scope>
    <source>
        <strain evidence="10">DAG 2021-001</strain>
        <tissue evidence="10">Whole body minus gut</tissue>
    </source>
</reference>
<dbReference type="InterPro" id="IPR015590">
    <property type="entry name" value="Aldehyde_DH_dom"/>
</dbReference>
<keyword evidence="11" id="KW-1185">Reference proteome</keyword>